<sequence length="244" mass="25569">MAGRLLARGMVAGVIAACLAFLFARIFGEPQVNLAIAFEAAQDATAGMAPEPELVSRAVQATFGLLVASLMYGAAYGGIYAVVFAFAYGRMGRISPRALALLLAGAGFLTFVLIPGLKYPPNPPGIGHPDTIQLRTATYFEVIALSVCVMAIAILVGRRLALRLGAWNATLCGVGLFVVLTALMQATAPDINEVPANFPAVVLWRFREAAIGMQIVLWSALGLIFGPLAAAVLAPKTGGRRLAR</sequence>
<protein>
    <submittedName>
        <fullName evidence="2">Membrane protein</fullName>
    </submittedName>
</protein>
<evidence type="ECO:0000256" key="1">
    <source>
        <dbReference type="SAM" id="Phobius"/>
    </source>
</evidence>
<feature type="transmembrane region" description="Helical" evidence="1">
    <location>
        <begin position="98"/>
        <end position="117"/>
    </location>
</feature>
<name>A0A511X9M7_9PROT</name>
<organism evidence="2 3">
    <name type="scientific">Acetobacter nitrogenifigens DSM 23921 = NBRC 105050</name>
    <dbReference type="NCBI Taxonomy" id="1120919"/>
    <lineage>
        <taxon>Bacteria</taxon>
        <taxon>Pseudomonadati</taxon>
        <taxon>Pseudomonadota</taxon>
        <taxon>Alphaproteobacteria</taxon>
        <taxon>Acetobacterales</taxon>
        <taxon>Acetobacteraceae</taxon>
        <taxon>Acetobacter</taxon>
    </lineage>
</organism>
<reference evidence="2 3" key="1">
    <citation type="submission" date="2019-07" db="EMBL/GenBank/DDBJ databases">
        <title>Whole genome shotgun sequence of Acetobacter nitrogenifigens NBRC 105050.</title>
        <authorList>
            <person name="Hosoyama A."/>
            <person name="Uohara A."/>
            <person name="Ohji S."/>
            <person name="Ichikawa N."/>
        </authorList>
    </citation>
    <scope>NUCLEOTIDE SEQUENCE [LARGE SCALE GENOMIC DNA]</scope>
    <source>
        <strain evidence="2 3">NBRC 105050</strain>
    </source>
</reference>
<keyword evidence="1" id="KW-1133">Transmembrane helix</keyword>
<feature type="transmembrane region" description="Helical" evidence="1">
    <location>
        <begin position="209"/>
        <end position="234"/>
    </location>
</feature>
<proteinExistence type="predicted"/>
<dbReference type="AlphaFoldDB" id="A0A511X9M7"/>
<gene>
    <name evidence="2" type="ORF">ANI02nite_14950</name>
</gene>
<evidence type="ECO:0000313" key="2">
    <source>
        <dbReference type="EMBL" id="GEN59611.1"/>
    </source>
</evidence>
<accession>A0A511X9M7</accession>
<evidence type="ECO:0000313" key="3">
    <source>
        <dbReference type="Proteomes" id="UP000321635"/>
    </source>
</evidence>
<feature type="transmembrane region" description="Helical" evidence="1">
    <location>
        <begin position="169"/>
        <end position="189"/>
    </location>
</feature>
<feature type="transmembrane region" description="Helical" evidence="1">
    <location>
        <begin position="137"/>
        <end position="157"/>
    </location>
</feature>
<comment type="caution">
    <text evidence="2">The sequence shown here is derived from an EMBL/GenBank/DDBJ whole genome shotgun (WGS) entry which is preliminary data.</text>
</comment>
<dbReference type="Proteomes" id="UP000321635">
    <property type="component" value="Unassembled WGS sequence"/>
</dbReference>
<dbReference type="EMBL" id="BJYF01000007">
    <property type="protein sequence ID" value="GEN59611.1"/>
    <property type="molecule type" value="Genomic_DNA"/>
</dbReference>
<keyword evidence="3" id="KW-1185">Reference proteome</keyword>
<dbReference type="InterPro" id="IPR012666">
    <property type="entry name" value="CbtA_put"/>
</dbReference>
<dbReference type="OrthoDB" id="6851830at2"/>
<dbReference type="RefSeq" id="WP_026397320.1">
    <property type="nucleotide sequence ID" value="NZ_AUBI01000003.1"/>
</dbReference>
<keyword evidence="1" id="KW-0812">Transmembrane</keyword>
<keyword evidence="1" id="KW-0472">Membrane</keyword>
<dbReference type="Pfam" id="PF09490">
    <property type="entry name" value="CbtA"/>
    <property type="match status" value="1"/>
</dbReference>
<feature type="transmembrane region" description="Helical" evidence="1">
    <location>
        <begin position="63"/>
        <end position="86"/>
    </location>
</feature>
<dbReference type="STRING" id="1120919.GCA_000429165_01220"/>